<dbReference type="SUPFAM" id="SSF82153">
    <property type="entry name" value="FAS1 domain"/>
    <property type="match status" value="2"/>
</dbReference>
<accession>A0A1D1YWE0</accession>
<dbReference type="SMART" id="SM00554">
    <property type="entry name" value="FAS1"/>
    <property type="match status" value="2"/>
</dbReference>
<dbReference type="Pfam" id="PF02469">
    <property type="entry name" value="Fasciclin"/>
    <property type="match status" value="1"/>
</dbReference>
<evidence type="ECO:0000256" key="1">
    <source>
        <dbReference type="ARBA" id="ARBA00007843"/>
    </source>
</evidence>
<gene>
    <name evidence="5" type="primary">FLA21</name>
    <name evidence="5" type="ORF">g.67596</name>
</gene>
<feature type="compositionally biased region" description="Low complexity" evidence="2">
    <location>
        <begin position="415"/>
        <end position="424"/>
    </location>
</feature>
<organism evidence="5">
    <name type="scientific">Anthurium amnicola</name>
    <dbReference type="NCBI Taxonomy" id="1678845"/>
    <lineage>
        <taxon>Eukaryota</taxon>
        <taxon>Viridiplantae</taxon>
        <taxon>Streptophyta</taxon>
        <taxon>Embryophyta</taxon>
        <taxon>Tracheophyta</taxon>
        <taxon>Spermatophyta</taxon>
        <taxon>Magnoliopsida</taxon>
        <taxon>Liliopsida</taxon>
        <taxon>Araceae</taxon>
        <taxon>Pothoideae</taxon>
        <taxon>Potheae</taxon>
        <taxon>Anthurium</taxon>
    </lineage>
</organism>
<dbReference type="InterPro" id="IPR052806">
    <property type="entry name" value="Fasciclin-like_AGP"/>
</dbReference>
<dbReference type="InterPro" id="IPR000782">
    <property type="entry name" value="FAS1_domain"/>
</dbReference>
<name>A0A1D1YWE0_9ARAE</name>
<reference evidence="5" key="1">
    <citation type="submission" date="2015-07" db="EMBL/GenBank/DDBJ databases">
        <title>Transcriptome Assembly of Anthurium amnicola.</title>
        <authorList>
            <person name="Suzuki J."/>
        </authorList>
    </citation>
    <scope>NUCLEOTIDE SEQUENCE</scope>
</reference>
<evidence type="ECO:0000259" key="4">
    <source>
        <dbReference type="PROSITE" id="PS50213"/>
    </source>
</evidence>
<dbReference type="InterPro" id="IPR036378">
    <property type="entry name" value="FAS1_dom_sf"/>
</dbReference>
<dbReference type="PROSITE" id="PS50213">
    <property type="entry name" value="FAS1"/>
    <property type="match status" value="1"/>
</dbReference>
<proteinExistence type="inferred from homology"/>
<dbReference type="PANTHER" id="PTHR33985">
    <property type="entry name" value="OS02G0491300 PROTEIN-RELATED"/>
    <property type="match status" value="1"/>
</dbReference>
<feature type="chain" id="PRO_5008900531" evidence="3">
    <location>
        <begin position="43"/>
        <end position="435"/>
    </location>
</feature>
<evidence type="ECO:0000313" key="5">
    <source>
        <dbReference type="EMBL" id="JAT58967.1"/>
    </source>
</evidence>
<keyword evidence="3" id="KW-0732">Signal</keyword>
<protein>
    <submittedName>
        <fullName evidence="5">Fasciclin-like arabinogalactan protein 21</fullName>
    </submittedName>
</protein>
<dbReference type="PANTHER" id="PTHR33985:SF2">
    <property type="entry name" value="EXPRESSED PROTEIN"/>
    <property type="match status" value="1"/>
</dbReference>
<feature type="region of interest" description="Disordered" evidence="2">
    <location>
        <begin position="415"/>
        <end position="435"/>
    </location>
</feature>
<dbReference type="EMBL" id="GDJX01008969">
    <property type="protein sequence ID" value="JAT58967.1"/>
    <property type="molecule type" value="Transcribed_RNA"/>
</dbReference>
<feature type="domain" description="FAS1" evidence="4">
    <location>
        <begin position="70"/>
        <end position="196"/>
    </location>
</feature>
<comment type="similarity">
    <text evidence="1">Belongs to the fasciclin-like AGP family.</text>
</comment>
<feature type="signal peptide" evidence="3">
    <location>
        <begin position="1"/>
        <end position="42"/>
    </location>
</feature>
<feature type="non-terminal residue" evidence="5">
    <location>
        <position position="1"/>
    </location>
</feature>
<dbReference type="AlphaFoldDB" id="A0A1D1YWE0"/>
<dbReference type="Gene3D" id="2.30.180.10">
    <property type="entry name" value="FAS1 domain"/>
    <property type="match status" value="1"/>
</dbReference>
<evidence type="ECO:0000256" key="2">
    <source>
        <dbReference type="SAM" id="MobiDB-lite"/>
    </source>
</evidence>
<evidence type="ECO:0000256" key="3">
    <source>
        <dbReference type="SAM" id="SignalP"/>
    </source>
</evidence>
<sequence>KYPPPLLPACSASPTAMASSGASLQVAALLLLVLSFPTTVAAAITNAGDLYYSAAPAAAAEFPPLHPQDPPAVLEPILSNLGFQELATVIPALSSPFLSVWSGPITVFAPSDDSVRSCLSCSPSRLLREHLVPGLFSQLQLSRLAFGTRLETSSPGRCLTVTSTSSGDKIFVDGVQITRPDLFNDGRIVVHGIQGYVGPLSPLSCSQIPGPVFPFGGGGGSLELPGSPILRLMLRDAIVRLREGGYSILALAMRVKYPELSGLHNMTVFAVDDDAIFAGGHSYVTSIRFHVVPNRLLMHADLVRMPAGTTLDTLVHGQSLVVTHAASAGDPIGSGLRINYVPIKRADAVYNAKIAVHGIFLPFPHLPPWDHVSALGGLMSGTGSIFDPPAQSRGDAVAASPCANAAVVSGECASGGAPAGPSAAVDPYDLDDDGL</sequence>